<evidence type="ECO:0000256" key="4">
    <source>
        <dbReference type="PROSITE-ProRule" id="PRU00409"/>
    </source>
</evidence>
<dbReference type="GO" id="GO:0016874">
    <property type="term" value="F:ligase activity"/>
    <property type="evidence" value="ECO:0007669"/>
    <property type="project" value="UniProtKB-KW"/>
</dbReference>
<dbReference type="SUPFAM" id="SSF56059">
    <property type="entry name" value="Glutathione synthetase ATP-binding domain-like"/>
    <property type="match status" value="1"/>
</dbReference>
<reference evidence="6 7" key="1">
    <citation type="journal article" date="2019" name="Nat. Microbiol.">
        <title>Mediterranean grassland soil C-N compound turnover is dependent on rainfall and depth, and is mediated by genomically divergent microorganisms.</title>
        <authorList>
            <person name="Diamond S."/>
            <person name="Andeer P.F."/>
            <person name="Li Z."/>
            <person name="Crits-Christoph A."/>
            <person name="Burstein D."/>
            <person name="Anantharaman K."/>
            <person name="Lane K.R."/>
            <person name="Thomas B.C."/>
            <person name="Pan C."/>
            <person name="Northen T.R."/>
            <person name="Banfield J.F."/>
        </authorList>
    </citation>
    <scope>NUCLEOTIDE SEQUENCE [LARGE SCALE GENOMIC DNA]</scope>
    <source>
        <strain evidence="6">WS_2</strain>
    </source>
</reference>
<dbReference type="PANTHER" id="PTHR43585">
    <property type="entry name" value="FUMIPYRROLE BIOSYNTHESIS PROTEIN C"/>
    <property type="match status" value="1"/>
</dbReference>
<dbReference type="Pfam" id="PF18603">
    <property type="entry name" value="LAL_C2"/>
    <property type="match status" value="1"/>
</dbReference>
<evidence type="ECO:0000256" key="3">
    <source>
        <dbReference type="ARBA" id="ARBA00022840"/>
    </source>
</evidence>
<feature type="domain" description="ATP-grasp" evidence="5">
    <location>
        <begin position="112"/>
        <end position="316"/>
    </location>
</feature>
<comment type="caution">
    <text evidence="6">The sequence shown here is derived from an EMBL/GenBank/DDBJ whole genome shotgun (WGS) entry which is preliminary data.</text>
</comment>
<keyword evidence="2 4" id="KW-0547">Nucleotide-binding</keyword>
<dbReference type="InterPro" id="IPR040570">
    <property type="entry name" value="LAL_C2"/>
</dbReference>
<dbReference type="Pfam" id="PF18130">
    <property type="entry name" value="ATPgrasp_N"/>
    <property type="match status" value="1"/>
</dbReference>
<evidence type="ECO:0000313" key="7">
    <source>
        <dbReference type="Proteomes" id="UP000317716"/>
    </source>
</evidence>
<evidence type="ECO:0000259" key="5">
    <source>
        <dbReference type="PROSITE" id="PS50975"/>
    </source>
</evidence>
<keyword evidence="3 4" id="KW-0067">ATP-binding</keyword>
<dbReference type="EMBL" id="VBOS01000095">
    <property type="protein sequence ID" value="TMQ57981.1"/>
    <property type="molecule type" value="Genomic_DNA"/>
</dbReference>
<dbReference type="Gene3D" id="3.40.50.20">
    <property type="match status" value="1"/>
</dbReference>
<evidence type="ECO:0000256" key="2">
    <source>
        <dbReference type="ARBA" id="ARBA00022741"/>
    </source>
</evidence>
<name>A0A538T2X8_UNCEI</name>
<proteinExistence type="predicted"/>
<accession>A0A538T2X8</accession>
<dbReference type="SMART" id="SM01209">
    <property type="entry name" value="GARS_A"/>
    <property type="match status" value="1"/>
</dbReference>
<dbReference type="InterPro" id="IPR011761">
    <property type="entry name" value="ATP-grasp"/>
</dbReference>
<dbReference type="PANTHER" id="PTHR43585:SF2">
    <property type="entry name" value="ATP-GRASP ENZYME FSQD"/>
    <property type="match status" value="1"/>
</dbReference>
<protein>
    <submittedName>
        <fullName evidence="6">ATP-grasp domain-containing protein</fullName>
    </submittedName>
</protein>
<sequence>MPRVLLLMTTTTYRASAFLEGARALGVPVVVGSDQAQALAALHPEGHLTLDFGDERGATREIVAFAGRTPLDAVIAADDDGAILAAAAADALVLAHAPDAAVRAARSKLATREAFARAGLPTPRFQRFSIADDPEEVARSLAYPCVLKPLFLAASRGVVRANDEAELVSAFRRVAALLRRPGLAAEGGEEARSLLIEGYIPGIEVAVEGLVTAGRVRVLALFDKPDPLEGPFFEETIYVTPSRLPAARREAIAATVQRAIDSLGLSHGPIHAELRLDDRGVWPLEIAPRSIGGLCSRALRFGGGVSLEELILRHALGMGTEGLEREPSAAGVMMIPIPRAGILRAVGGIQEARGVPGIEDLRVTIPVGQEVVPLPEGNRYLGFLFARAESPERVESALRDAHRRLTFEIASPPPVAAAGRATEGALE</sequence>
<organism evidence="6 7">
    <name type="scientific">Eiseniibacteriota bacterium</name>
    <dbReference type="NCBI Taxonomy" id="2212470"/>
    <lineage>
        <taxon>Bacteria</taxon>
        <taxon>Candidatus Eiseniibacteriota</taxon>
    </lineage>
</organism>
<evidence type="ECO:0000256" key="1">
    <source>
        <dbReference type="ARBA" id="ARBA00022598"/>
    </source>
</evidence>
<dbReference type="InterPro" id="IPR041472">
    <property type="entry name" value="BL00235/CARNS1_N"/>
</dbReference>
<dbReference type="GO" id="GO:0005524">
    <property type="term" value="F:ATP binding"/>
    <property type="evidence" value="ECO:0007669"/>
    <property type="project" value="UniProtKB-UniRule"/>
</dbReference>
<dbReference type="Proteomes" id="UP000317716">
    <property type="component" value="Unassembled WGS sequence"/>
</dbReference>
<dbReference type="GO" id="GO:0046872">
    <property type="term" value="F:metal ion binding"/>
    <property type="evidence" value="ECO:0007669"/>
    <property type="project" value="InterPro"/>
</dbReference>
<dbReference type="Pfam" id="PF13535">
    <property type="entry name" value="ATP-grasp_4"/>
    <property type="match status" value="1"/>
</dbReference>
<keyword evidence="1" id="KW-0436">Ligase</keyword>
<dbReference type="Gene3D" id="3.30.470.20">
    <property type="entry name" value="ATP-grasp fold, B domain"/>
    <property type="match status" value="1"/>
</dbReference>
<dbReference type="AlphaFoldDB" id="A0A538T2X8"/>
<gene>
    <name evidence="6" type="ORF">E6K72_03090</name>
</gene>
<dbReference type="PROSITE" id="PS50975">
    <property type="entry name" value="ATP_GRASP"/>
    <property type="match status" value="1"/>
</dbReference>
<dbReference type="InterPro" id="IPR052032">
    <property type="entry name" value="ATP-dep_AA_Ligase"/>
</dbReference>
<evidence type="ECO:0000313" key="6">
    <source>
        <dbReference type="EMBL" id="TMQ57981.1"/>
    </source>
</evidence>